<dbReference type="SUPFAM" id="SSF51261">
    <property type="entry name" value="Duplicated hybrid motif"/>
    <property type="match status" value="1"/>
</dbReference>
<sequence length="352" mass="35939">MDRKSGGLVAIITVPVLILATVFGMLLLTSSASASCNPTGNSAAAVTIDPKTVPATTISGYGHDQLVNAAYVIQAGKDLNLSSRDQTIGVMTAMGESGLRVLNYGDAVGPDSRGLFQQRANGAWGSLSDRMDPYISATNFFKKLATITDRDSLAPTIAAHKVQVNADPYYYAKYWDAAVAVVEGLTGAKLGLSTGTGNQVCSGVGTGTGTVSAQGWALPAAGPISDPFGMRVNPISGVYKLHAGVDIAGGCDSPIYAAQTGTVIATGFGVGYGSNGTIVIDHGGGVQTVYLHMYASGILVQDGQKVTAGQQIARIGSSGDSTGCHLHFQVMINGSPTDPVAFMKTVGITIGG</sequence>
<evidence type="ECO:0000259" key="2">
    <source>
        <dbReference type="Pfam" id="PF01551"/>
    </source>
</evidence>
<evidence type="ECO:0000313" key="3">
    <source>
        <dbReference type="EMBL" id="QNE38038.1"/>
    </source>
</evidence>
<dbReference type="InterPro" id="IPR050570">
    <property type="entry name" value="Cell_wall_metabolism_enzyme"/>
</dbReference>
<dbReference type="Gene3D" id="2.70.70.10">
    <property type="entry name" value="Glucose Permease (Domain IIA)"/>
    <property type="match status" value="1"/>
</dbReference>
<dbReference type="PANTHER" id="PTHR21666">
    <property type="entry name" value="PEPTIDASE-RELATED"/>
    <property type="match status" value="1"/>
</dbReference>
<dbReference type="Pfam" id="PF01551">
    <property type="entry name" value="Peptidase_M23"/>
    <property type="match status" value="1"/>
</dbReference>
<feature type="transmembrane region" description="Helical" evidence="1">
    <location>
        <begin position="7"/>
        <end position="28"/>
    </location>
</feature>
<geneLocation type="plasmid" evidence="3 4">
    <name>unnamed2</name>
</geneLocation>
<keyword evidence="1" id="KW-0812">Transmembrane</keyword>
<reference evidence="4" key="1">
    <citation type="submission" date="2019-09" db="EMBL/GenBank/DDBJ databases">
        <title>Antimicrobial potential of Antarctic Bacteria.</title>
        <authorList>
            <person name="Benaud N."/>
            <person name="Edwards R.J."/>
            <person name="Ferrari B.C."/>
        </authorList>
    </citation>
    <scope>NUCLEOTIDE SEQUENCE [LARGE SCALE GENOMIC DNA]</scope>
    <source>
        <strain evidence="4">INR9</strain>
        <plasmid evidence="4">unnamed2</plasmid>
    </source>
</reference>
<organism evidence="3 4">
    <name type="scientific">Leifsonia shinshuensis</name>
    <dbReference type="NCBI Taxonomy" id="150026"/>
    <lineage>
        <taxon>Bacteria</taxon>
        <taxon>Bacillati</taxon>
        <taxon>Actinomycetota</taxon>
        <taxon>Actinomycetes</taxon>
        <taxon>Micrococcales</taxon>
        <taxon>Microbacteriaceae</taxon>
        <taxon>Leifsonia</taxon>
    </lineage>
</organism>
<dbReference type="EMBL" id="CP043643">
    <property type="protein sequence ID" value="QNE38038.1"/>
    <property type="molecule type" value="Genomic_DNA"/>
</dbReference>
<dbReference type="InterPro" id="IPR011055">
    <property type="entry name" value="Dup_hybrid_motif"/>
</dbReference>
<dbReference type="KEGG" id="lse:F1C12_22440"/>
<dbReference type="AlphaFoldDB" id="A0A7G6YHS3"/>
<feature type="domain" description="M23ase beta-sheet core" evidence="2">
    <location>
        <begin position="241"/>
        <end position="339"/>
    </location>
</feature>
<evidence type="ECO:0000313" key="4">
    <source>
        <dbReference type="Proteomes" id="UP000515511"/>
    </source>
</evidence>
<keyword evidence="1" id="KW-1133">Transmembrane helix</keyword>
<gene>
    <name evidence="3" type="ORF">F1C12_22440</name>
</gene>
<keyword evidence="3" id="KW-0614">Plasmid</keyword>
<dbReference type="PANTHER" id="PTHR21666:SF270">
    <property type="entry name" value="MUREIN HYDROLASE ACTIVATOR ENVC"/>
    <property type="match status" value="1"/>
</dbReference>
<accession>A0A7G6YHS3</accession>
<keyword evidence="1" id="KW-0472">Membrane</keyword>
<dbReference type="CDD" id="cd12797">
    <property type="entry name" value="M23_peptidase"/>
    <property type="match status" value="1"/>
</dbReference>
<dbReference type="GO" id="GO:0004222">
    <property type="term" value="F:metalloendopeptidase activity"/>
    <property type="evidence" value="ECO:0007669"/>
    <property type="project" value="TreeGrafter"/>
</dbReference>
<dbReference type="Proteomes" id="UP000515511">
    <property type="component" value="Plasmid unnamed2"/>
</dbReference>
<protein>
    <submittedName>
        <fullName evidence="3">M23 family metallopeptidase</fullName>
    </submittedName>
</protein>
<proteinExistence type="predicted"/>
<name>A0A7G6YHS3_9MICO</name>
<dbReference type="RefSeq" id="WP_021756262.1">
    <property type="nucleotide sequence ID" value="NZ_CP043643.1"/>
</dbReference>
<evidence type="ECO:0000256" key="1">
    <source>
        <dbReference type="SAM" id="Phobius"/>
    </source>
</evidence>
<dbReference type="InterPro" id="IPR016047">
    <property type="entry name" value="M23ase_b-sheet_dom"/>
</dbReference>